<dbReference type="Proteomes" id="UP000584931">
    <property type="component" value="Unassembled WGS sequence"/>
</dbReference>
<sequence>MADAMDGLSRAVYFDSDKARPRELAEDYRRKAAALGMDTTSGPESPR</sequence>
<accession>A0A7Z0BJ74</accession>
<dbReference type="AlphaFoldDB" id="A0A7Z0BJ74"/>
<protein>
    <submittedName>
        <fullName evidence="1">Uncharacterized protein</fullName>
    </submittedName>
</protein>
<reference evidence="1 2" key="1">
    <citation type="submission" date="2020-07" db="EMBL/GenBank/DDBJ databases">
        <title>Sequencing the genomes of 1000 actinobacteria strains.</title>
        <authorList>
            <person name="Klenk H.-P."/>
        </authorList>
    </citation>
    <scope>NUCLEOTIDE SEQUENCE [LARGE SCALE GENOMIC DNA]</scope>
    <source>
        <strain evidence="1 2">DSM 45278</strain>
    </source>
</reference>
<gene>
    <name evidence="1" type="ORF">HNR06_000683</name>
</gene>
<organism evidence="1 2">
    <name type="scientific">Nocardiopsis sinuspersici</name>
    <dbReference type="NCBI Taxonomy" id="501010"/>
    <lineage>
        <taxon>Bacteria</taxon>
        <taxon>Bacillati</taxon>
        <taxon>Actinomycetota</taxon>
        <taxon>Actinomycetes</taxon>
        <taxon>Streptosporangiales</taxon>
        <taxon>Nocardiopsidaceae</taxon>
        <taxon>Nocardiopsis</taxon>
    </lineage>
</organism>
<proteinExistence type="predicted"/>
<comment type="caution">
    <text evidence="1">The sequence shown here is derived from an EMBL/GenBank/DDBJ whole genome shotgun (WGS) entry which is preliminary data.</text>
</comment>
<dbReference type="RefSeq" id="WP_179809128.1">
    <property type="nucleotide sequence ID" value="NZ_JACCHL010000001.1"/>
</dbReference>
<name>A0A7Z0BJ74_9ACTN</name>
<evidence type="ECO:0000313" key="1">
    <source>
        <dbReference type="EMBL" id="NYH51094.1"/>
    </source>
</evidence>
<evidence type="ECO:0000313" key="2">
    <source>
        <dbReference type="Proteomes" id="UP000584931"/>
    </source>
</evidence>
<dbReference type="EMBL" id="JACCHL010000001">
    <property type="protein sequence ID" value="NYH51094.1"/>
    <property type="molecule type" value="Genomic_DNA"/>
</dbReference>